<name>S9VB88_9TRYP</name>
<keyword evidence="4" id="KW-1185">Reference proteome</keyword>
<sequence length="391" mass="46142">MQGSWAVLKKNCVNFFPGMLLFAKESQQAFATWQKIYNRGYTHGPQEFHEQSETYSPDFWKRGHSQDKNMWVDKNLSEEVSQKEIAQLMRIKVDVWRMSHVAAATVVFGGYALPFALFWLANDTWTPSVLNATKEEKKAWLEAQDLYRYRSTPSYITDTKWYFDFHAYPFTPVQERAWDDLFEKNDVRRDPNVIRPAAEMYDGFIKFETIKRKSLRHLSRCMNIPTFPMLTRMCNSTRVRDYWNLAWNEDYMVITQKLHEKMSDEELADYAWRRFLAPTDKELTRDQIMERVQDYHTFLGPKFVEEGKAPNLIILTNYVLGYYNDPAFLTEDIASLDGNDYEYMQHLGKDAFLRRLEFENGPLRDQVEAHTQKLIAERAAAQESAQPKVEA</sequence>
<dbReference type="VEuPathDB" id="TriTrypDB:ADEAN_000863400"/>
<evidence type="ECO:0000256" key="1">
    <source>
        <dbReference type="SAM" id="Phobius"/>
    </source>
</evidence>
<dbReference type="OrthoDB" id="268525at2759"/>
<dbReference type="Pfam" id="PF07766">
    <property type="entry name" value="LETM1_RBD"/>
    <property type="match status" value="1"/>
</dbReference>
<feature type="domain" description="Letm1 RBD" evidence="2">
    <location>
        <begin position="81"/>
        <end position="279"/>
    </location>
</feature>
<evidence type="ECO:0000313" key="3">
    <source>
        <dbReference type="EMBL" id="CAD2221103.1"/>
    </source>
</evidence>
<dbReference type="InterPro" id="IPR033122">
    <property type="entry name" value="LETM1-like_RBD"/>
</dbReference>
<gene>
    <name evidence="3" type="ORF">ADEAN_000863400</name>
</gene>
<evidence type="ECO:0000313" key="4">
    <source>
        <dbReference type="Proteomes" id="UP000515908"/>
    </source>
</evidence>
<evidence type="ECO:0000259" key="2">
    <source>
        <dbReference type="Pfam" id="PF07766"/>
    </source>
</evidence>
<dbReference type="Proteomes" id="UP000515908">
    <property type="component" value="Chromosome 19"/>
</dbReference>
<proteinExistence type="predicted"/>
<keyword evidence="1" id="KW-0472">Membrane</keyword>
<keyword evidence="1" id="KW-1133">Transmembrane helix</keyword>
<dbReference type="AlphaFoldDB" id="S9VB88"/>
<dbReference type="EMBL" id="LR877163">
    <property type="protein sequence ID" value="CAD2221103.1"/>
    <property type="molecule type" value="Genomic_DNA"/>
</dbReference>
<reference evidence="3 4" key="1">
    <citation type="submission" date="2020-08" db="EMBL/GenBank/DDBJ databases">
        <authorList>
            <person name="Newling K."/>
            <person name="Davey J."/>
            <person name="Forrester S."/>
        </authorList>
    </citation>
    <scope>NUCLEOTIDE SEQUENCE [LARGE SCALE GENOMIC DNA]</scope>
    <source>
        <strain evidence="4">Crithidia deanei Carvalho (ATCC PRA-265)</strain>
    </source>
</reference>
<organism evidence="3 4">
    <name type="scientific">Angomonas deanei</name>
    <dbReference type="NCBI Taxonomy" id="59799"/>
    <lineage>
        <taxon>Eukaryota</taxon>
        <taxon>Discoba</taxon>
        <taxon>Euglenozoa</taxon>
        <taxon>Kinetoplastea</taxon>
        <taxon>Metakinetoplastina</taxon>
        <taxon>Trypanosomatida</taxon>
        <taxon>Trypanosomatidae</taxon>
        <taxon>Strigomonadinae</taxon>
        <taxon>Angomonas</taxon>
    </lineage>
</organism>
<feature type="transmembrane region" description="Helical" evidence="1">
    <location>
        <begin position="98"/>
        <end position="121"/>
    </location>
</feature>
<keyword evidence="1" id="KW-0812">Transmembrane</keyword>
<protein>
    <submittedName>
        <fullName evidence="3">LETM1-like protein, putative</fullName>
    </submittedName>
</protein>
<accession>S9VB88</accession>
<dbReference type="GO" id="GO:0043022">
    <property type="term" value="F:ribosome binding"/>
    <property type="evidence" value="ECO:0007669"/>
    <property type="project" value="InterPro"/>
</dbReference>